<dbReference type="GeneID" id="85310451"/>
<reference evidence="2" key="1">
    <citation type="submission" date="2023-06" db="EMBL/GenBank/DDBJ databases">
        <title>Genome-scale phylogeny and comparative genomics of the fungal order Sordariales.</title>
        <authorList>
            <consortium name="Lawrence Berkeley National Laboratory"/>
            <person name="Hensen N."/>
            <person name="Bonometti L."/>
            <person name="Westerberg I."/>
            <person name="Brannstrom I.O."/>
            <person name="Guillou S."/>
            <person name="Cros-Aarteil S."/>
            <person name="Calhoun S."/>
            <person name="Haridas S."/>
            <person name="Kuo A."/>
            <person name="Mondo S."/>
            <person name="Pangilinan J."/>
            <person name="Riley R."/>
            <person name="Labutti K."/>
            <person name="Andreopoulos B."/>
            <person name="Lipzen A."/>
            <person name="Chen C."/>
            <person name="Yanf M."/>
            <person name="Daum C."/>
            <person name="Ng V."/>
            <person name="Clum A."/>
            <person name="Steindorff A."/>
            <person name="Ohm R."/>
            <person name="Martin F."/>
            <person name="Silar P."/>
            <person name="Natvig D."/>
            <person name="Lalanne C."/>
            <person name="Gautier V."/>
            <person name="Ament-Velasquez S.L."/>
            <person name="Kruys A."/>
            <person name="Hutchinson M.I."/>
            <person name="Powell A.J."/>
            <person name="Barry K."/>
            <person name="Miller A.N."/>
            <person name="Grigoriev I.V."/>
            <person name="Debuchy R."/>
            <person name="Gladieux P."/>
            <person name="Thoren M.H."/>
            <person name="Johannesson H."/>
        </authorList>
    </citation>
    <scope>NUCLEOTIDE SEQUENCE</scope>
    <source>
        <strain evidence="2">8032-3</strain>
    </source>
</reference>
<organism evidence="2 3">
    <name type="scientific">Phialemonium atrogriseum</name>
    <dbReference type="NCBI Taxonomy" id="1093897"/>
    <lineage>
        <taxon>Eukaryota</taxon>
        <taxon>Fungi</taxon>
        <taxon>Dikarya</taxon>
        <taxon>Ascomycota</taxon>
        <taxon>Pezizomycotina</taxon>
        <taxon>Sordariomycetes</taxon>
        <taxon>Sordariomycetidae</taxon>
        <taxon>Cephalothecales</taxon>
        <taxon>Cephalothecaceae</taxon>
        <taxon>Phialemonium</taxon>
    </lineage>
</organism>
<comment type="caution">
    <text evidence="2">The sequence shown here is derived from an EMBL/GenBank/DDBJ whole genome shotgun (WGS) entry which is preliminary data.</text>
</comment>
<dbReference type="RefSeq" id="XP_060285689.1">
    <property type="nucleotide sequence ID" value="XM_060427264.1"/>
</dbReference>
<protein>
    <submittedName>
        <fullName evidence="2">Uncharacterized protein</fullName>
    </submittedName>
</protein>
<evidence type="ECO:0000256" key="1">
    <source>
        <dbReference type="SAM" id="MobiDB-lite"/>
    </source>
</evidence>
<name>A0AAJ0C865_9PEZI</name>
<evidence type="ECO:0000313" key="3">
    <source>
        <dbReference type="Proteomes" id="UP001244011"/>
    </source>
</evidence>
<sequence length="526" mass="60181">MSDNHSVDAKGIRKFLEPFEEDVFEKYFDTKRYYNEDPSPSHTDDSETSALFTEGGATSVTAPTSIGSPPEGPSAPQWARDEDVQLPNATHVGDNHAHYLILPTFESATEIPRPPTLMSFAPNTPAIATPGPRPWDLFLPPRPTRNLRDPEETARIRELTSCRRCKILKTACQSQDICDPCKRWDDKNHERLCIRKTLESTLMGASIQRRWLSAWLGHPRLGGADPEPSDQLYIDVIFSEADPKPLRVYVCPYVLGQGQCVLGVAPNRSPSAEELHEWAAFQLKRRAEDDFRGVIDSFLVLYARSGYPEKNPLVENVAKNVVKMSAMWHILNAKMLYCRHDLFPPRVIIAPEAVQVHIQRLAQQMMTSLEHKILRNIDDLVPDTAKNFADRPVIWSILWGVILIYRQSLDECQRAKDKPSSWETSEACQDREDFINVTSQLLDSLIVTYSSRFRTRGVQDTLNSSDKTFPHQFAVREAFEAARKVKSQFYDQVSKREQDHDNLIMKHVIEPERQVMKRGYRRAKPR</sequence>
<accession>A0AAJ0C865</accession>
<feature type="compositionally biased region" description="Polar residues" evidence="1">
    <location>
        <begin position="58"/>
        <end position="67"/>
    </location>
</feature>
<dbReference type="Proteomes" id="UP001244011">
    <property type="component" value="Unassembled WGS sequence"/>
</dbReference>
<keyword evidence="3" id="KW-1185">Reference proteome</keyword>
<feature type="region of interest" description="Disordered" evidence="1">
    <location>
        <begin position="58"/>
        <end position="78"/>
    </location>
</feature>
<gene>
    <name evidence="2" type="ORF">QBC33DRAFT_530866</name>
</gene>
<dbReference type="AlphaFoldDB" id="A0AAJ0C865"/>
<evidence type="ECO:0000313" key="2">
    <source>
        <dbReference type="EMBL" id="KAK1769476.1"/>
    </source>
</evidence>
<dbReference type="EMBL" id="MU839002">
    <property type="protein sequence ID" value="KAK1769476.1"/>
    <property type="molecule type" value="Genomic_DNA"/>
</dbReference>
<proteinExistence type="predicted"/>